<proteinExistence type="inferred from homology"/>
<sequence length="287" mass="33825">MLNFLTLNVRGLVSHHKQISLQDFSTQTSASLLFLQETNLSEESQIICPQPFHYILNSPVQQSSGVAIAINQEFFQEIKIKNHQNPVQGYLQVLEFTFQQQDYHLINVYMPHNSELATEVIQKINEQLYTIKEETILILAGDWNVTLKEEDRRNCSEIRTHLAQNVSIILNQHNLIDVWREEHPNKKQYTFRGLHQNHPMARLDRIYTKKKDLHLFCNTTIQPSFSDHSAVKIQLNTTKERYHPPYWKFDNVLLKSKEYQEIITNLITHFDEKTENLSQNINENMLI</sequence>
<gene>
    <name evidence="9" type="ORF">O181_109421</name>
</gene>
<reference evidence="9" key="1">
    <citation type="submission" date="2021-03" db="EMBL/GenBank/DDBJ databases">
        <title>Draft genome sequence of rust myrtle Austropuccinia psidii MF-1, a brazilian biotype.</title>
        <authorList>
            <person name="Quecine M.C."/>
            <person name="Pachon D.M.R."/>
            <person name="Bonatelli M.L."/>
            <person name="Correr F.H."/>
            <person name="Franceschini L.M."/>
            <person name="Leite T.F."/>
            <person name="Margarido G.R.A."/>
            <person name="Almeida C.A."/>
            <person name="Ferrarezi J.A."/>
            <person name="Labate C.A."/>
        </authorList>
    </citation>
    <scope>NUCLEOTIDE SEQUENCE</scope>
    <source>
        <strain evidence="9">MF-1</strain>
    </source>
</reference>
<feature type="binding site" evidence="6">
    <location>
        <position position="228"/>
    </location>
    <ligand>
        <name>Mg(2+)</name>
        <dbReference type="ChEBI" id="CHEBI:18420"/>
        <label>1</label>
    </ligand>
</feature>
<feature type="active site" evidence="5">
    <location>
        <position position="109"/>
    </location>
</feature>
<organism evidence="9 10">
    <name type="scientific">Austropuccinia psidii MF-1</name>
    <dbReference type="NCBI Taxonomy" id="1389203"/>
    <lineage>
        <taxon>Eukaryota</taxon>
        <taxon>Fungi</taxon>
        <taxon>Dikarya</taxon>
        <taxon>Basidiomycota</taxon>
        <taxon>Pucciniomycotina</taxon>
        <taxon>Pucciniomycetes</taxon>
        <taxon>Pucciniales</taxon>
        <taxon>Sphaerophragmiaceae</taxon>
        <taxon>Austropuccinia</taxon>
    </lineage>
</organism>
<evidence type="ECO:0000256" key="3">
    <source>
        <dbReference type="ARBA" id="ARBA00022801"/>
    </source>
</evidence>
<dbReference type="EMBL" id="AVOT02084875">
    <property type="protein sequence ID" value="MBW0569706.1"/>
    <property type="molecule type" value="Genomic_DNA"/>
</dbReference>
<dbReference type="GO" id="GO:0006284">
    <property type="term" value="P:base-excision repair"/>
    <property type="evidence" value="ECO:0007669"/>
    <property type="project" value="TreeGrafter"/>
</dbReference>
<evidence type="ECO:0000313" key="9">
    <source>
        <dbReference type="EMBL" id="MBW0569706.1"/>
    </source>
</evidence>
<keyword evidence="3" id="KW-0378">Hydrolase</keyword>
<feature type="binding site" evidence="6">
    <location>
        <position position="144"/>
    </location>
    <ligand>
        <name>Mg(2+)</name>
        <dbReference type="ChEBI" id="CHEBI:18420"/>
        <label>1</label>
    </ligand>
</feature>
<feature type="binding site" evidence="6">
    <location>
        <position position="8"/>
    </location>
    <ligand>
        <name>Mg(2+)</name>
        <dbReference type="ChEBI" id="CHEBI:18420"/>
        <label>1</label>
    </ligand>
</feature>
<dbReference type="GO" id="GO:0008081">
    <property type="term" value="F:phosphoric diester hydrolase activity"/>
    <property type="evidence" value="ECO:0007669"/>
    <property type="project" value="TreeGrafter"/>
</dbReference>
<dbReference type="GO" id="GO:0008311">
    <property type="term" value="F:double-stranded DNA 3'-5' DNA exonuclease activity"/>
    <property type="evidence" value="ECO:0007669"/>
    <property type="project" value="TreeGrafter"/>
</dbReference>
<keyword evidence="2 6" id="KW-0479">Metal-binding</keyword>
<feature type="active site" description="Proton donor/acceptor" evidence="5">
    <location>
        <position position="142"/>
    </location>
</feature>
<dbReference type="InterPro" id="IPR005135">
    <property type="entry name" value="Endo/exonuclease/phosphatase"/>
</dbReference>
<dbReference type="PANTHER" id="PTHR22748">
    <property type="entry name" value="AP ENDONUCLEASE"/>
    <property type="match status" value="1"/>
</dbReference>
<comment type="cofactor">
    <cofactor evidence="6">
        <name>Mg(2+)</name>
        <dbReference type="ChEBI" id="CHEBI:18420"/>
    </cofactor>
    <cofactor evidence="6">
        <name>Mn(2+)</name>
        <dbReference type="ChEBI" id="CHEBI:29035"/>
    </cofactor>
    <text evidence="6">Probably binds two magnesium or manganese ions per subunit.</text>
</comment>
<evidence type="ECO:0000256" key="6">
    <source>
        <dbReference type="PIRSR" id="PIRSR604808-2"/>
    </source>
</evidence>
<dbReference type="AlphaFoldDB" id="A0A9Q3PQW4"/>
<dbReference type="Gene3D" id="3.60.10.10">
    <property type="entry name" value="Endonuclease/exonuclease/phosphatase"/>
    <property type="match status" value="1"/>
</dbReference>
<keyword evidence="10" id="KW-1185">Reference proteome</keyword>
<evidence type="ECO:0000256" key="2">
    <source>
        <dbReference type="ARBA" id="ARBA00022723"/>
    </source>
</evidence>
<dbReference type="SUPFAM" id="SSF56219">
    <property type="entry name" value="DNase I-like"/>
    <property type="match status" value="1"/>
</dbReference>
<evidence type="ECO:0000259" key="8">
    <source>
        <dbReference type="Pfam" id="PF03372"/>
    </source>
</evidence>
<feature type="active site" description="Proton acceptor" evidence="5">
    <location>
        <position position="228"/>
    </location>
</feature>
<dbReference type="OrthoDB" id="3264871at2759"/>
<evidence type="ECO:0000256" key="7">
    <source>
        <dbReference type="PIRSR" id="PIRSR604808-3"/>
    </source>
</evidence>
<dbReference type="PANTHER" id="PTHR22748:SF26">
    <property type="entry name" value="ENDONUCLEASE_EXONUCLEASE_PHOSPHATASE DOMAIN-CONTAINING PROTEIN"/>
    <property type="match status" value="1"/>
</dbReference>
<dbReference type="GO" id="GO:0005634">
    <property type="term" value="C:nucleus"/>
    <property type="evidence" value="ECO:0007669"/>
    <property type="project" value="TreeGrafter"/>
</dbReference>
<dbReference type="Pfam" id="PF03372">
    <property type="entry name" value="Exo_endo_phos"/>
    <property type="match status" value="1"/>
</dbReference>
<evidence type="ECO:0000256" key="5">
    <source>
        <dbReference type="PIRSR" id="PIRSR604808-1"/>
    </source>
</evidence>
<feature type="site" description="Interaction with DNA substrate" evidence="7">
    <location>
        <position position="228"/>
    </location>
</feature>
<evidence type="ECO:0000313" key="10">
    <source>
        <dbReference type="Proteomes" id="UP000765509"/>
    </source>
</evidence>
<dbReference type="Proteomes" id="UP000765509">
    <property type="component" value="Unassembled WGS sequence"/>
</dbReference>
<feature type="binding site" evidence="6">
    <location>
        <position position="227"/>
    </location>
    <ligand>
        <name>Mg(2+)</name>
        <dbReference type="ChEBI" id="CHEBI:18420"/>
        <label>1</label>
    </ligand>
</feature>
<feature type="site" description="Important for catalytic activity" evidence="7">
    <location>
        <position position="204"/>
    </location>
</feature>
<feature type="domain" description="Endonuclease/exonuclease/phosphatase" evidence="8">
    <location>
        <begin position="5"/>
        <end position="228"/>
    </location>
</feature>
<dbReference type="CDD" id="cd09076">
    <property type="entry name" value="L1-EN"/>
    <property type="match status" value="1"/>
</dbReference>
<dbReference type="InterPro" id="IPR004808">
    <property type="entry name" value="AP_endonuc_1"/>
</dbReference>
<accession>A0A9Q3PQW4</accession>
<keyword evidence="6" id="KW-0464">Manganese</keyword>
<dbReference type="GO" id="GO:0003906">
    <property type="term" value="F:DNA-(apurinic or apyrimidinic site) endonuclease activity"/>
    <property type="evidence" value="ECO:0007669"/>
    <property type="project" value="TreeGrafter"/>
</dbReference>
<feature type="binding site" evidence="6">
    <location>
        <position position="37"/>
    </location>
    <ligand>
        <name>Mg(2+)</name>
        <dbReference type="ChEBI" id="CHEBI:18420"/>
        <label>1</label>
    </ligand>
</feature>
<comment type="caution">
    <text evidence="9">The sequence shown here is derived from an EMBL/GenBank/DDBJ whole genome shotgun (WGS) entry which is preliminary data.</text>
</comment>
<feature type="site" description="Transition state stabilizer" evidence="7">
    <location>
        <position position="144"/>
    </location>
</feature>
<dbReference type="GO" id="GO:0046872">
    <property type="term" value="F:metal ion binding"/>
    <property type="evidence" value="ECO:0007669"/>
    <property type="project" value="UniProtKB-KW"/>
</dbReference>
<evidence type="ECO:0000256" key="1">
    <source>
        <dbReference type="ARBA" id="ARBA00007092"/>
    </source>
</evidence>
<evidence type="ECO:0000256" key="4">
    <source>
        <dbReference type="ARBA" id="ARBA00022842"/>
    </source>
</evidence>
<name>A0A9Q3PQW4_9BASI</name>
<comment type="similarity">
    <text evidence="1">Belongs to the DNA repair enzymes AP/ExoA family.</text>
</comment>
<dbReference type="InterPro" id="IPR036691">
    <property type="entry name" value="Endo/exonu/phosph_ase_sf"/>
</dbReference>
<keyword evidence="4 6" id="KW-0460">Magnesium</keyword>
<protein>
    <recommendedName>
        <fullName evidence="8">Endonuclease/exonuclease/phosphatase domain-containing protein</fullName>
    </recommendedName>
</protein>
<feature type="binding site" evidence="6">
    <location>
        <position position="142"/>
    </location>
    <ligand>
        <name>Mg(2+)</name>
        <dbReference type="ChEBI" id="CHEBI:18420"/>
        <label>1</label>
    </ligand>
</feature>